<dbReference type="GO" id="GO:0006644">
    <property type="term" value="P:phospholipid metabolic process"/>
    <property type="evidence" value="ECO:0007669"/>
    <property type="project" value="InterPro"/>
</dbReference>
<feature type="compositionally biased region" description="Low complexity" evidence="7">
    <location>
        <begin position="321"/>
        <end position="330"/>
    </location>
</feature>
<dbReference type="PANTHER" id="PTHR11716:SF1">
    <property type="entry name" value="OTOCONIN-90"/>
    <property type="match status" value="1"/>
</dbReference>
<evidence type="ECO:0000256" key="6">
    <source>
        <dbReference type="RuleBase" id="RU003654"/>
    </source>
</evidence>
<feature type="compositionally biased region" description="Polar residues" evidence="7">
    <location>
        <begin position="349"/>
        <end position="366"/>
    </location>
</feature>
<dbReference type="SUPFAM" id="SSF48619">
    <property type="entry name" value="Phospholipase A2, PLA2"/>
    <property type="match status" value="2"/>
</dbReference>
<feature type="active site" evidence="3">
    <location>
        <position position="144"/>
    </location>
</feature>
<dbReference type="Ensembl" id="ENSSANT00000044643.1">
    <property type="protein sequence ID" value="ENSSANP00000041951.1"/>
    <property type="gene ID" value="ENSSANG00000021274.1"/>
</dbReference>
<feature type="compositionally biased region" description="Low complexity" evidence="7">
    <location>
        <begin position="584"/>
        <end position="600"/>
    </location>
</feature>
<proteinExistence type="inferred from homology"/>
<reference evidence="10" key="2">
    <citation type="submission" date="2025-09" db="UniProtKB">
        <authorList>
            <consortium name="Ensembl"/>
        </authorList>
    </citation>
    <scope>IDENTIFICATION</scope>
</reference>
<comment type="subcellular location">
    <subcellularLocation>
        <location evidence="1">Secreted</location>
    </subcellularLocation>
</comment>
<dbReference type="GO" id="GO:0047498">
    <property type="term" value="F:calcium-dependent phospholipase A2 activity"/>
    <property type="evidence" value="ECO:0007669"/>
    <property type="project" value="TreeGrafter"/>
</dbReference>
<dbReference type="GO" id="GO:0050482">
    <property type="term" value="P:arachidonate secretion"/>
    <property type="evidence" value="ECO:0007669"/>
    <property type="project" value="InterPro"/>
</dbReference>
<feature type="compositionally biased region" description="Acidic residues" evidence="7">
    <location>
        <begin position="228"/>
        <end position="238"/>
    </location>
</feature>
<dbReference type="AlphaFoldDB" id="A0A671N7L0"/>
<dbReference type="InterPro" id="IPR041798">
    <property type="entry name" value="Otoconin-90"/>
</dbReference>
<keyword evidence="8" id="KW-0732">Signal</keyword>
<dbReference type="GO" id="GO:0005509">
    <property type="term" value="F:calcium ion binding"/>
    <property type="evidence" value="ECO:0007669"/>
    <property type="project" value="InterPro"/>
</dbReference>
<feature type="disulfide bond" evidence="5">
    <location>
        <begin position="82"/>
        <end position="98"/>
    </location>
</feature>
<feature type="compositionally biased region" description="Basic and acidic residues" evidence="7">
    <location>
        <begin position="509"/>
        <end position="523"/>
    </location>
</feature>
<feature type="chain" id="PRO_5025456361" evidence="8">
    <location>
        <begin position="18"/>
        <end position="842"/>
    </location>
</feature>
<comment type="similarity">
    <text evidence="6">Belongs to the phospholipase A2 family.</text>
</comment>
<feature type="compositionally biased region" description="Basic and acidic residues" evidence="7">
    <location>
        <begin position="271"/>
        <end position="280"/>
    </location>
</feature>
<feature type="disulfide bond" evidence="5">
    <location>
        <begin position="104"/>
        <end position="143"/>
    </location>
</feature>
<dbReference type="InterPro" id="IPR001211">
    <property type="entry name" value="PLA2"/>
</dbReference>
<evidence type="ECO:0000256" key="2">
    <source>
        <dbReference type="ARBA" id="ARBA00022525"/>
    </source>
</evidence>
<keyword evidence="5" id="KW-1015">Disulfide bond</keyword>
<feature type="region of interest" description="Disordered" evidence="7">
    <location>
        <begin position="808"/>
        <end position="842"/>
    </location>
</feature>
<evidence type="ECO:0000259" key="9">
    <source>
        <dbReference type="SMART" id="SM00085"/>
    </source>
</evidence>
<protein>
    <submittedName>
        <fullName evidence="10">Otoconin 90</fullName>
    </submittedName>
</protein>
<feature type="region of interest" description="Disordered" evidence="7">
    <location>
        <begin position="563"/>
        <end position="658"/>
    </location>
</feature>
<evidence type="ECO:0000313" key="10">
    <source>
        <dbReference type="Ensembl" id="ENSSANP00000041951.1"/>
    </source>
</evidence>
<dbReference type="Proteomes" id="UP000472260">
    <property type="component" value="Unassembled WGS sequence"/>
</dbReference>
<feature type="active site" evidence="3">
    <location>
        <position position="101"/>
    </location>
</feature>
<keyword evidence="2" id="KW-0964">Secreted</keyword>
<feature type="region of interest" description="Disordered" evidence="7">
    <location>
        <begin position="224"/>
        <end position="280"/>
    </location>
</feature>
<evidence type="ECO:0000256" key="1">
    <source>
        <dbReference type="ARBA" id="ARBA00004613"/>
    </source>
</evidence>
<feature type="compositionally biased region" description="Basic and acidic residues" evidence="7">
    <location>
        <begin position="460"/>
        <end position="484"/>
    </location>
</feature>
<feature type="domain" description="Phospholipase A2-like central" evidence="9">
    <location>
        <begin position="700"/>
        <end position="802"/>
    </location>
</feature>
<feature type="binding site" evidence="4">
    <location>
        <position position="81"/>
    </location>
    <ligand>
        <name>Ca(2+)</name>
        <dbReference type="ChEBI" id="CHEBI:29108"/>
    </ligand>
</feature>
<dbReference type="Gene3D" id="1.20.90.10">
    <property type="entry name" value="Phospholipase A2 domain"/>
    <property type="match status" value="2"/>
</dbReference>
<dbReference type="Pfam" id="PF00068">
    <property type="entry name" value="Phospholip_A2_1"/>
    <property type="match status" value="2"/>
</dbReference>
<feature type="compositionally biased region" description="Polar residues" evidence="7">
    <location>
        <begin position="492"/>
        <end position="508"/>
    </location>
</feature>
<feature type="disulfide bond" evidence="5">
    <location>
        <begin position="113"/>
        <end position="136"/>
    </location>
</feature>
<organism evidence="10 11">
    <name type="scientific">Sinocyclocheilus anshuiensis</name>
    <dbReference type="NCBI Taxonomy" id="1608454"/>
    <lineage>
        <taxon>Eukaryota</taxon>
        <taxon>Metazoa</taxon>
        <taxon>Chordata</taxon>
        <taxon>Craniata</taxon>
        <taxon>Vertebrata</taxon>
        <taxon>Euteleostomi</taxon>
        <taxon>Actinopterygii</taxon>
        <taxon>Neopterygii</taxon>
        <taxon>Teleostei</taxon>
        <taxon>Ostariophysi</taxon>
        <taxon>Cypriniformes</taxon>
        <taxon>Cyprinidae</taxon>
        <taxon>Cyprininae</taxon>
        <taxon>Sinocyclocheilus</taxon>
    </lineage>
</organism>
<dbReference type="InterPro" id="IPR016090">
    <property type="entry name" value="PLA2-like_dom"/>
</dbReference>
<feature type="disulfide bond" evidence="5">
    <location>
        <begin position="97"/>
        <end position="150"/>
    </location>
</feature>
<evidence type="ECO:0000256" key="4">
    <source>
        <dbReference type="PIRSR" id="PIRSR601211-2"/>
    </source>
</evidence>
<keyword evidence="11" id="KW-1185">Reference proteome</keyword>
<sequence>MRLLYVFLLFTLQKVHGTAVFCPETSDLRVCCCCDTYRLSGCAVHLAVRCVCDLRSELEFAVSLRCETGLCPADIENHGHYCSTANTRDTVRAHTQCCLTHWRCSQELRERNCSRTTPTYNYTCSYNSSCDMLDICEEGFCHCDRTVIDCISSNHPVTTQVEDNQPITSQTGTVTVLDQSTSTFTFHRVNDTLNETLSNFTNELVLFNSSQSSNILSTKYPAIFQSGPEEEENEAEERDMDRNSERGSIVEREEEEAVKYEDVTAVLTTEEPGRDKKEEEILTTHNAMEWTTHNKLTVSIALTTTTESQTVTELPDTYTNTHSPHYTTHTQSHHHSSEEDDDESDGDTLQSAASNTSKPVTHTPAYTTHTSGAHTTTNYLSNIAKPYVKEEQEMTESDRETEEHSTAYIVLMTTPTKIATNQNSYHKTTPPTATNKNTVAATTLVQLPFMKGSKDKEILFEEKKSEEDKETDRESDLIVNKSEESSAEQPADLSTTKPKTQTQANTKPSQEDERHEKASKEDLQSDEEEGESVKTQTTVIPSSVREASPSTWIIPAMFPKPPVYSGSPRPTAHTAAQPTKNHKTTSTVPHTPVSTRTTTSGHAAVETAAHPQKPPRPVLDRSPSLTTTAQQESAEEDEQEKEEEPSDSSQESEKIESHRVRRRAALLFAWSLDLQQQQGDSEECSTSFLQYSASGQVLRDMSALGEMLYCLTGRCPHEYQHYACYCGQETQCCFLQQCCLEQLSVLGCRKNRKLNTHISCHKGKPQCSGVSVCDRLQCICDHSTAECMAASHFNHSVTSLCSGPRPPCHRKSHSSAQSANQDSTRPQINTQNQSNTHNEAVL</sequence>
<feature type="compositionally biased region" description="Polar residues" evidence="7">
    <location>
        <begin position="814"/>
        <end position="842"/>
    </location>
</feature>
<dbReference type="CDD" id="cd04707">
    <property type="entry name" value="otoconin_90"/>
    <property type="match status" value="1"/>
</dbReference>
<feature type="region of interest" description="Disordered" evidence="7">
    <location>
        <begin position="460"/>
        <end position="546"/>
    </location>
</feature>
<feature type="compositionally biased region" description="Acidic residues" evidence="7">
    <location>
        <begin position="633"/>
        <end position="646"/>
    </location>
</feature>
<feature type="compositionally biased region" description="Low complexity" evidence="7">
    <location>
        <begin position="367"/>
        <end position="377"/>
    </location>
</feature>
<evidence type="ECO:0000313" key="11">
    <source>
        <dbReference type="Proteomes" id="UP000472260"/>
    </source>
</evidence>
<evidence type="ECO:0000256" key="5">
    <source>
        <dbReference type="PIRSR" id="PIRSR601211-3"/>
    </source>
</evidence>
<name>A0A671N7L0_9TELE</name>
<accession>A0A671N7L0</accession>
<feature type="region of interest" description="Disordered" evidence="7">
    <location>
        <begin position="311"/>
        <end position="378"/>
    </location>
</feature>
<comment type="cofactor">
    <cofactor evidence="4">
        <name>Ca(2+)</name>
        <dbReference type="ChEBI" id="CHEBI:29108"/>
    </cofactor>
    <text evidence="4">Binds 1 Ca(2+) ion per subunit.</text>
</comment>
<evidence type="ECO:0000256" key="3">
    <source>
        <dbReference type="PIRSR" id="PIRSR601211-1"/>
    </source>
</evidence>
<feature type="compositionally biased region" description="Basic and acidic residues" evidence="7">
    <location>
        <begin position="239"/>
        <end position="262"/>
    </location>
</feature>
<evidence type="ECO:0000256" key="8">
    <source>
        <dbReference type="SAM" id="SignalP"/>
    </source>
</evidence>
<keyword evidence="4" id="KW-0106">Calcium</keyword>
<reference evidence="10" key="1">
    <citation type="submission" date="2025-08" db="UniProtKB">
        <authorList>
            <consortium name="Ensembl"/>
        </authorList>
    </citation>
    <scope>IDENTIFICATION</scope>
</reference>
<dbReference type="GO" id="GO:0005576">
    <property type="term" value="C:extracellular region"/>
    <property type="evidence" value="ECO:0007669"/>
    <property type="project" value="UniProtKB-SubCell"/>
</dbReference>
<dbReference type="GO" id="GO:0016042">
    <property type="term" value="P:lipid catabolic process"/>
    <property type="evidence" value="ECO:0007669"/>
    <property type="project" value="InterPro"/>
</dbReference>
<dbReference type="InterPro" id="IPR036444">
    <property type="entry name" value="PLipase_A2_dom_sf"/>
</dbReference>
<feature type="signal peptide" evidence="8">
    <location>
        <begin position="1"/>
        <end position="17"/>
    </location>
</feature>
<dbReference type="GO" id="GO:0005543">
    <property type="term" value="F:phospholipid binding"/>
    <property type="evidence" value="ECO:0007669"/>
    <property type="project" value="TreeGrafter"/>
</dbReference>
<keyword evidence="4" id="KW-0479">Metal-binding</keyword>
<dbReference type="PANTHER" id="PTHR11716">
    <property type="entry name" value="PHOSPHOLIPASE A2 FAMILY MEMBER"/>
    <property type="match status" value="1"/>
</dbReference>
<dbReference type="SMART" id="SM00085">
    <property type="entry name" value="PA2c"/>
    <property type="match status" value="1"/>
</dbReference>
<evidence type="ECO:0000256" key="7">
    <source>
        <dbReference type="SAM" id="MobiDB-lite"/>
    </source>
</evidence>
<feature type="disulfide bond" evidence="5">
    <location>
        <begin position="130"/>
        <end position="141"/>
    </location>
</feature>